<organism evidence="2 3">
    <name type="scientific">Folsomia candida</name>
    <name type="common">Springtail</name>
    <dbReference type="NCBI Taxonomy" id="158441"/>
    <lineage>
        <taxon>Eukaryota</taxon>
        <taxon>Metazoa</taxon>
        <taxon>Ecdysozoa</taxon>
        <taxon>Arthropoda</taxon>
        <taxon>Hexapoda</taxon>
        <taxon>Collembola</taxon>
        <taxon>Entomobryomorpha</taxon>
        <taxon>Isotomoidea</taxon>
        <taxon>Isotomidae</taxon>
        <taxon>Proisotominae</taxon>
        <taxon>Folsomia</taxon>
    </lineage>
</organism>
<dbReference type="SUPFAM" id="SSF46785">
    <property type="entry name" value="Winged helix' DNA-binding domain"/>
    <property type="match status" value="1"/>
</dbReference>
<evidence type="ECO:0000256" key="1">
    <source>
        <dbReference type="SAM" id="MobiDB-lite"/>
    </source>
</evidence>
<evidence type="ECO:0000313" key="2">
    <source>
        <dbReference type="EMBL" id="OXA63213.1"/>
    </source>
</evidence>
<gene>
    <name evidence="2" type="ORF">Fcan01_01750</name>
</gene>
<feature type="compositionally biased region" description="Acidic residues" evidence="1">
    <location>
        <begin position="248"/>
        <end position="260"/>
    </location>
</feature>
<accession>A0A226F076</accession>
<dbReference type="Gene3D" id="1.10.10.10">
    <property type="entry name" value="Winged helix-like DNA-binding domain superfamily/Winged helix DNA-binding domain"/>
    <property type="match status" value="1"/>
</dbReference>
<dbReference type="EMBL" id="LNIX01000001">
    <property type="protein sequence ID" value="OXA63213.1"/>
    <property type="molecule type" value="Genomic_DNA"/>
</dbReference>
<comment type="caution">
    <text evidence="2">The sequence shown here is derived from an EMBL/GenBank/DDBJ whole genome shotgun (WGS) entry which is preliminary data.</text>
</comment>
<keyword evidence="3" id="KW-1185">Reference proteome</keyword>
<sequence length="260" mass="29865">MSYPSKKRKIDEDPEGPCRCLWVSNDGEICGFFALKSVDIMKNEEGMWVRVTRKVKIVRKKSPKSRSISFETKKTKVEEQLKQENAVQLPSETKLIVEAITTLGKARGSSYSDIEEYVSTTSGFKIKFESLSRLIKRKEVVQTQGENSFKTYKLGKTSVKPIREPEMILAAVTATHKPTTKETIKRYIVDKYRVDWTQFGKNFNHNLTVLLNARKLIASTSGYVLNTKFYGNNREATTVDEKKQVDEKEVEEEEELLDVF</sequence>
<dbReference type="InterPro" id="IPR036388">
    <property type="entry name" value="WH-like_DNA-bd_sf"/>
</dbReference>
<protein>
    <submittedName>
        <fullName evidence="2">Heterochromatin protein 1-binding protein 3</fullName>
    </submittedName>
</protein>
<proteinExistence type="predicted"/>
<dbReference type="InterPro" id="IPR036390">
    <property type="entry name" value="WH_DNA-bd_sf"/>
</dbReference>
<feature type="region of interest" description="Disordered" evidence="1">
    <location>
        <begin position="240"/>
        <end position="260"/>
    </location>
</feature>
<dbReference type="Proteomes" id="UP000198287">
    <property type="component" value="Unassembled WGS sequence"/>
</dbReference>
<name>A0A226F076_FOLCA</name>
<reference evidence="2 3" key="1">
    <citation type="submission" date="2015-12" db="EMBL/GenBank/DDBJ databases">
        <title>The genome of Folsomia candida.</title>
        <authorList>
            <person name="Faddeeva A."/>
            <person name="Derks M.F."/>
            <person name="Anvar Y."/>
            <person name="Smit S."/>
            <person name="Van Straalen N."/>
            <person name="Roelofs D."/>
        </authorList>
    </citation>
    <scope>NUCLEOTIDE SEQUENCE [LARGE SCALE GENOMIC DNA]</scope>
    <source>
        <strain evidence="2 3">VU population</strain>
        <tissue evidence="2">Whole body</tissue>
    </source>
</reference>
<dbReference type="AlphaFoldDB" id="A0A226F076"/>
<evidence type="ECO:0000313" key="3">
    <source>
        <dbReference type="Proteomes" id="UP000198287"/>
    </source>
</evidence>